<dbReference type="AlphaFoldDB" id="A0A139I6T0"/>
<feature type="signal peptide" evidence="2">
    <location>
        <begin position="1"/>
        <end position="15"/>
    </location>
</feature>
<sequence length="146" mass="15604">MKFTIILAIAGLALAMNGGFRYEALRPAIREKVQFAIRGTKPPPKQQTQKGTKQGTGTKPRTCNQNFADRRLHCGVGGQVICDPSTGKYHCKITNGDAACQDSGGVAGTWYTDSKGNICCQWSCSTPGKNGCEDANASNQKKEDCG</sequence>
<accession>A0A139I6T0</accession>
<gene>
    <name evidence="3" type="ORF">AC579_7849</name>
</gene>
<evidence type="ECO:0000313" key="3">
    <source>
        <dbReference type="EMBL" id="KXT10396.1"/>
    </source>
</evidence>
<organism evidence="3 4">
    <name type="scientific">Pseudocercospora musae</name>
    <dbReference type="NCBI Taxonomy" id="113226"/>
    <lineage>
        <taxon>Eukaryota</taxon>
        <taxon>Fungi</taxon>
        <taxon>Dikarya</taxon>
        <taxon>Ascomycota</taxon>
        <taxon>Pezizomycotina</taxon>
        <taxon>Dothideomycetes</taxon>
        <taxon>Dothideomycetidae</taxon>
        <taxon>Mycosphaerellales</taxon>
        <taxon>Mycosphaerellaceae</taxon>
        <taxon>Pseudocercospora</taxon>
    </lineage>
</organism>
<keyword evidence="2" id="KW-0732">Signal</keyword>
<reference evidence="3 4" key="1">
    <citation type="submission" date="2015-07" db="EMBL/GenBank/DDBJ databases">
        <title>Comparative genomics of the Sigatoka disease complex on banana suggests a link between parallel evolutionary changes in Pseudocercospora fijiensis and Pseudocercospora eumusae and increased virulence on the banana host.</title>
        <authorList>
            <person name="Chang T.-C."/>
            <person name="Salvucci A."/>
            <person name="Crous P.W."/>
            <person name="Stergiopoulos I."/>
        </authorList>
    </citation>
    <scope>NUCLEOTIDE SEQUENCE [LARGE SCALE GENOMIC DNA]</scope>
    <source>
        <strain evidence="3 4">CBS 116634</strain>
    </source>
</reference>
<name>A0A139I6T0_9PEZI</name>
<proteinExistence type="predicted"/>
<dbReference type="Proteomes" id="UP000073492">
    <property type="component" value="Unassembled WGS sequence"/>
</dbReference>
<dbReference type="EMBL" id="LFZO01000263">
    <property type="protein sequence ID" value="KXT10396.1"/>
    <property type="molecule type" value="Genomic_DNA"/>
</dbReference>
<evidence type="ECO:0000313" key="4">
    <source>
        <dbReference type="Proteomes" id="UP000073492"/>
    </source>
</evidence>
<protein>
    <submittedName>
        <fullName evidence="3">Uncharacterized protein</fullName>
    </submittedName>
</protein>
<evidence type="ECO:0000256" key="1">
    <source>
        <dbReference type="SAM" id="MobiDB-lite"/>
    </source>
</evidence>
<feature type="region of interest" description="Disordered" evidence="1">
    <location>
        <begin position="36"/>
        <end position="61"/>
    </location>
</feature>
<keyword evidence="4" id="KW-1185">Reference proteome</keyword>
<feature type="chain" id="PRO_5012836731" evidence="2">
    <location>
        <begin position="16"/>
        <end position="146"/>
    </location>
</feature>
<evidence type="ECO:0000256" key="2">
    <source>
        <dbReference type="SAM" id="SignalP"/>
    </source>
</evidence>
<feature type="compositionally biased region" description="Low complexity" evidence="1">
    <location>
        <begin position="46"/>
        <end position="60"/>
    </location>
</feature>
<comment type="caution">
    <text evidence="3">The sequence shown here is derived from an EMBL/GenBank/DDBJ whole genome shotgun (WGS) entry which is preliminary data.</text>
</comment>